<feature type="coiled-coil region" evidence="1">
    <location>
        <begin position="257"/>
        <end position="291"/>
    </location>
</feature>
<dbReference type="GO" id="GO:0004803">
    <property type="term" value="F:transposase activity"/>
    <property type="evidence" value="ECO:0007669"/>
    <property type="project" value="InterPro"/>
</dbReference>
<dbReference type="Pfam" id="PF02371">
    <property type="entry name" value="Transposase_20"/>
    <property type="match status" value="1"/>
</dbReference>
<dbReference type="PANTHER" id="PTHR33055">
    <property type="entry name" value="TRANSPOSASE FOR INSERTION SEQUENCE ELEMENT IS1111A"/>
    <property type="match status" value="1"/>
</dbReference>
<keyword evidence="1" id="KW-0175">Coiled coil</keyword>
<comment type="caution">
    <text evidence="4">The sequence shown here is derived from an EMBL/GenBank/DDBJ whole genome shotgun (WGS) entry which is preliminary data.</text>
</comment>
<protein>
    <submittedName>
        <fullName evidence="4">IS110 family transposase</fullName>
    </submittedName>
</protein>
<dbReference type="AlphaFoldDB" id="A0A329LSQ4"/>
<dbReference type="NCBIfam" id="NF033542">
    <property type="entry name" value="transpos_IS110"/>
    <property type="match status" value="1"/>
</dbReference>
<feature type="non-terminal residue" evidence="4">
    <location>
        <position position="395"/>
    </location>
</feature>
<evidence type="ECO:0000256" key="1">
    <source>
        <dbReference type="SAM" id="Coils"/>
    </source>
</evidence>
<organism evidence="4 5">
    <name type="scientific">Paenibacillus contaminans</name>
    <dbReference type="NCBI Taxonomy" id="450362"/>
    <lineage>
        <taxon>Bacteria</taxon>
        <taxon>Bacillati</taxon>
        <taxon>Bacillota</taxon>
        <taxon>Bacilli</taxon>
        <taxon>Bacillales</taxon>
        <taxon>Paenibacillaceae</taxon>
        <taxon>Paenibacillus</taxon>
    </lineage>
</organism>
<evidence type="ECO:0000313" key="5">
    <source>
        <dbReference type="Proteomes" id="UP000250369"/>
    </source>
</evidence>
<dbReference type="InterPro" id="IPR047650">
    <property type="entry name" value="Transpos_IS110"/>
</dbReference>
<proteinExistence type="predicted"/>
<dbReference type="GO" id="GO:0006313">
    <property type="term" value="P:DNA transposition"/>
    <property type="evidence" value="ECO:0007669"/>
    <property type="project" value="InterPro"/>
</dbReference>
<reference evidence="4 5" key="1">
    <citation type="journal article" date="2009" name="Int. J. Syst. Evol. Microbiol.">
        <title>Paenibacillus contaminans sp. nov., isolated from a contaminated laboratory plate.</title>
        <authorList>
            <person name="Chou J.H."/>
            <person name="Lee J.H."/>
            <person name="Lin M.C."/>
            <person name="Chang P.S."/>
            <person name="Arun A.B."/>
            <person name="Young C.C."/>
            <person name="Chen W.M."/>
        </authorList>
    </citation>
    <scope>NUCLEOTIDE SEQUENCE [LARGE SCALE GENOMIC DNA]</scope>
    <source>
        <strain evidence="4 5">CKOBP-6</strain>
    </source>
</reference>
<dbReference type="InterPro" id="IPR003346">
    <property type="entry name" value="Transposase_20"/>
</dbReference>
<dbReference type="RefSeq" id="WP_113036954.1">
    <property type="nucleotide sequence ID" value="NZ_QMFB01000077.1"/>
</dbReference>
<sequence length="395" mass="45364">MKFKQREAQNQRIAHISTQHLLIGIDIAKEQHVASAVNYRGMEIGRPLTFQNSEEGLKKLMRWMQTLQHQNSFSSVMIGLEPTGHYWLNLAGWLAGQRTEVVLVNPLTVKRNKENRDNSQSKNDIKDSLVIADCVSRGFYSAYDPNTEIYQRIRIVMNDREYWVKQFTSLKGRLLRCLDLYFPEYQRVFPDWEIVRSIATLKAFPLPEDLKQLTSHEIITAWKEKGGMKRAGGKTGLESAARLLAAARHSIGRTLGVQEARNELKRLVEEYERHSQRLKEMEQELEVLLEQAPHVTLLRTIKGLNTIVIAALLAGCGDLGKYAHGRQLLSQAGLNLTDNRSGLYEGQVGISKRGRRQLRKYLYLGTLSLVANHPQFKAWHEQNVKEKKMKKHRSI</sequence>
<feature type="domain" description="Transposase IS116/IS110/IS902 C-terminal" evidence="3">
    <location>
        <begin position="296"/>
        <end position="379"/>
    </location>
</feature>
<keyword evidence="5" id="KW-1185">Reference proteome</keyword>
<evidence type="ECO:0000259" key="3">
    <source>
        <dbReference type="Pfam" id="PF02371"/>
    </source>
</evidence>
<dbReference type="PANTHER" id="PTHR33055:SF13">
    <property type="entry name" value="TRANSPOSASE"/>
    <property type="match status" value="1"/>
</dbReference>
<dbReference type="EMBL" id="QMFB01000077">
    <property type="protein sequence ID" value="RAV07757.1"/>
    <property type="molecule type" value="Genomic_DNA"/>
</dbReference>
<dbReference type="GO" id="GO:0003677">
    <property type="term" value="F:DNA binding"/>
    <property type="evidence" value="ECO:0007669"/>
    <property type="project" value="InterPro"/>
</dbReference>
<dbReference type="OrthoDB" id="9790935at2"/>
<dbReference type="Proteomes" id="UP000250369">
    <property type="component" value="Unassembled WGS sequence"/>
</dbReference>
<dbReference type="Pfam" id="PF01548">
    <property type="entry name" value="DEDD_Tnp_IS110"/>
    <property type="match status" value="1"/>
</dbReference>
<name>A0A329LSQ4_9BACL</name>
<gene>
    <name evidence="4" type="ORF">DQG23_41650</name>
</gene>
<accession>A0A329LSQ4</accession>
<dbReference type="InterPro" id="IPR002525">
    <property type="entry name" value="Transp_IS110-like_N"/>
</dbReference>
<evidence type="ECO:0000259" key="2">
    <source>
        <dbReference type="Pfam" id="PF01548"/>
    </source>
</evidence>
<feature type="domain" description="Transposase IS110-like N-terminal" evidence="2">
    <location>
        <begin position="23"/>
        <end position="183"/>
    </location>
</feature>
<evidence type="ECO:0000313" key="4">
    <source>
        <dbReference type="EMBL" id="RAV07757.1"/>
    </source>
</evidence>